<dbReference type="KEGG" id="mbr:MONBRDRAFT_33848"/>
<evidence type="ECO:0000313" key="6">
    <source>
        <dbReference type="EMBL" id="EDQ86449.1"/>
    </source>
</evidence>
<evidence type="ECO:0000256" key="1">
    <source>
        <dbReference type="ARBA" id="ARBA00004613"/>
    </source>
</evidence>
<gene>
    <name evidence="6" type="ORF">MONBRDRAFT_33848</name>
</gene>
<dbReference type="PROSITE" id="PS51448">
    <property type="entry name" value="P_TREFOIL_2"/>
    <property type="match status" value="1"/>
</dbReference>
<accession>A9V7W8</accession>
<dbReference type="GeneID" id="5894099"/>
<evidence type="ECO:0000256" key="4">
    <source>
        <dbReference type="PROSITE-ProRule" id="PRU00779"/>
    </source>
</evidence>
<keyword evidence="7" id="KW-1185">Reference proteome</keyword>
<dbReference type="eggNOG" id="ENOG502QVYK">
    <property type="taxonomic scope" value="Eukaryota"/>
</dbReference>
<evidence type="ECO:0000313" key="7">
    <source>
        <dbReference type="Proteomes" id="UP000001357"/>
    </source>
</evidence>
<evidence type="ECO:0000256" key="3">
    <source>
        <dbReference type="ARBA" id="ARBA00023157"/>
    </source>
</evidence>
<dbReference type="Proteomes" id="UP000001357">
    <property type="component" value="Unassembled WGS sequence"/>
</dbReference>
<dbReference type="Gene3D" id="4.10.110.10">
    <property type="entry name" value="Spasmolytic Protein, domain 1"/>
    <property type="match status" value="1"/>
</dbReference>
<keyword evidence="3 4" id="KW-1015">Disulfide bond</keyword>
<dbReference type="InterPro" id="IPR017957">
    <property type="entry name" value="P_trefoil_CS"/>
</dbReference>
<protein>
    <recommendedName>
        <fullName evidence="5">P-type domain-containing protein</fullName>
    </recommendedName>
</protein>
<dbReference type="InterPro" id="IPR000519">
    <property type="entry name" value="P_trefoil_dom"/>
</dbReference>
<comment type="subcellular location">
    <subcellularLocation>
        <location evidence="1">Secreted</location>
    </subcellularLocation>
</comment>
<dbReference type="Pfam" id="PF00088">
    <property type="entry name" value="Trefoil"/>
    <property type="match status" value="1"/>
</dbReference>
<evidence type="ECO:0000256" key="2">
    <source>
        <dbReference type="ARBA" id="ARBA00022525"/>
    </source>
</evidence>
<organism evidence="6 7">
    <name type="scientific">Monosiga brevicollis</name>
    <name type="common">Choanoflagellate</name>
    <dbReference type="NCBI Taxonomy" id="81824"/>
    <lineage>
        <taxon>Eukaryota</taxon>
        <taxon>Choanoflagellata</taxon>
        <taxon>Craspedida</taxon>
        <taxon>Salpingoecidae</taxon>
        <taxon>Monosiga</taxon>
    </lineage>
</organism>
<dbReference type="EMBL" id="CH991566">
    <property type="protein sequence ID" value="EDQ86449.1"/>
    <property type="molecule type" value="Genomic_DNA"/>
</dbReference>
<dbReference type="PANTHER" id="PTHR13826">
    <property type="entry name" value="INTESTINAL TREFOIL FACTOR-RELATED"/>
    <property type="match status" value="1"/>
</dbReference>
<dbReference type="CDD" id="cd10791">
    <property type="entry name" value="GH38N_AMII_like_1"/>
    <property type="match status" value="1"/>
</dbReference>
<proteinExistence type="predicted"/>
<comment type="caution">
    <text evidence="4">Lacks conserved residue(s) required for the propagation of feature annotation.</text>
</comment>
<dbReference type="PANTHER" id="PTHR13826:SF14">
    <property type="entry name" value="TREFOIL FACTOR 2"/>
    <property type="match status" value="1"/>
</dbReference>
<dbReference type="SUPFAM" id="SSF57492">
    <property type="entry name" value="Trefoil"/>
    <property type="match status" value="1"/>
</dbReference>
<name>A9V7W8_MONBE</name>
<dbReference type="PROSITE" id="PS00025">
    <property type="entry name" value="P_TREFOIL_1"/>
    <property type="match status" value="1"/>
</dbReference>
<keyword evidence="2" id="KW-0964">Secreted</keyword>
<dbReference type="InterPro" id="IPR017994">
    <property type="entry name" value="P_trefoil_chordata"/>
</dbReference>
<feature type="domain" description="P-type" evidence="5">
    <location>
        <begin position="21"/>
        <end position="84"/>
    </location>
</feature>
<dbReference type="RefSeq" id="XP_001748839.1">
    <property type="nucleotide sequence ID" value="XM_001748787.1"/>
</dbReference>
<sequence>MAVVVMVVGLPGWRAGARPLATCSSVSTRADCGYAGITVQLCEQRGCCYDPARAPLSPLGAHSELEWAFMDAAEKDAPSCFYPGDAVTIRKVHVVQSNHFDAGYADLTVNIVNEYFDTYFPRAAQVGAALAQSNSSAQLRWLTHSYLISLYFDCPANAGLHCPSEANKTLVENAIRAGYIYWHALPHNLETALLTPEMLTFAIRMTHDLDDRFNVSHKTVYSQRDVPGMTRSLIPVFAANGLKGVSEGSNSRVFPVNVPPAFLWRDVATETEIIALWHAYDYGQLPSAGDSSPARDYVVVPGLDEAIIYAWRGDNAGPPMSTLEVESNWAEIAAIFPGAEIVSSTLDAYIDVLDKHRDNLPVITQDLTDTWLMGVPSDPIKTAEMRAIHRVQAFCERAQTCDYSTDAKLYDFLRLAIKNSEHTWGLHVQSYGPYQDHGYSNAEFHADILAGNNSYYTTLASSWTEQRKFGFDLPLAALQGSPVEAAFREELRAVPAQAPSLAGFSPVANLSLSKVGGWLTMRFSAANGALVALLDETTGTTFADDQHQLGTLLYQTLTDDDFASELRDSYLRAGTGGENEYGKPGCNESQGCVSQKASPNLQKILYNAEQSAVIVQTTFAEELHTAFGAPSSAWIVYNASRNGVLTSRVLLFNKTSTRYPEALYFGFDPTGNDVPTGSDIWVMDKLGQLVDVTDVAMGGGRGLQAVLSGVTYQSAQESVRMFIETVDAPIVSWGGATPFPTPLVDSPDLSLGANFLLLANPWNTNYPFWFPFVNSTESPRGLYCDLQFRFALHLH</sequence>
<reference evidence="6 7" key="1">
    <citation type="journal article" date="2008" name="Nature">
        <title>The genome of the choanoflagellate Monosiga brevicollis and the origin of metazoans.</title>
        <authorList>
            <consortium name="JGI Sequencing"/>
            <person name="King N."/>
            <person name="Westbrook M.J."/>
            <person name="Young S.L."/>
            <person name="Kuo A."/>
            <person name="Abedin M."/>
            <person name="Chapman J."/>
            <person name="Fairclough S."/>
            <person name="Hellsten U."/>
            <person name="Isogai Y."/>
            <person name="Letunic I."/>
            <person name="Marr M."/>
            <person name="Pincus D."/>
            <person name="Putnam N."/>
            <person name="Rokas A."/>
            <person name="Wright K.J."/>
            <person name="Zuzow R."/>
            <person name="Dirks W."/>
            <person name="Good M."/>
            <person name="Goodstein D."/>
            <person name="Lemons D."/>
            <person name="Li W."/>
            <person name="Lyons J.B."/>
            <person name="Morris A."/>
            <person name="Nichols S."/>
            <person name="Richter D.J."/>
            <person name="Salamov A."/>
            <person name="Bork P."/>
            <person name="Lim W.A."/>
            <person name="Manning G."/>
            <person name="Miller W.T."/>
            <person name="McGinnis W."/>
            <person name="Shapiro H."/>
            <person name="Tjian R."/>
            <person name="Grigoriev I.V."/>
            <person name="Rokhsar D."/>
        </authorList>
    </citation>
    <scope>NUCLEOTIDE SEQUENCE [LARGE SCALE GENOMIC DNA]</scope>
    <source>
        <strain evidence="7">MX1 / ATCC 50154</strain>
    </source>
</reference>
<dbReference type="OMA" id="HVAPHEH"/>
<dbReference type="InterPro" id="IPR044913">
    <property type="entry name" value="P_trefoil_dom_sf"/>
</dbReference>
<dbReference type="GO" id="GO:0005615">
    <property type="term" value="C:extracellular space"/>
    <property type="evidence" value="ECO:0000318"/>
    <property type="project" value="GO_Central"/>
</dbReference>
<feature type="disulfide bond" evidence="4">
    <location>
        <begin position="32"/>
        <end position="47"/>
    </location>
</feature>
<dbReference type="InParanoid" id="A9V7W8"/>
<dbReference type="CDD" id="cd00111">
    <property type="entry name" value="Trefoil"/>
    <property type="match status" value="1"/>
</dbReference>
<evidence type="ECO:0000259" key="5">
    <source>
        <dbReference type="PROSITE" id="PS51448"/>
    </source>
</evidence>
<dbReference type="Pfam" id="PF16477">
    <property type="entry name" value="DUF5054"/>
    <property type="match status" value="1"/>
</dbReference>
<dbReference type="InterPro" id="IPR032482">
    <property type="entry name" value="DUF5054"/>
</dbReference>
<dbReference type="SMART" id="SM00018">
    <property type="entry name" value="PD"/>
    <property type="match status" value="1"/>
</dbReference>
<dbReference type="AlphaFoldDB" id="A9V7W8"/>